<gene>
    <name evidence="1" type="ORF">PG994_014797</name>
</gene>
<dbReference type="Proteomes" id="UP001480595">
    <property type="component" value="Unassembled WGS sequence"/>
</dbReference>
<evidence type="ECO:0000313" key="1">
    <source>
        <dbReference type="EMBL" id="KAK8038030.1"/>
    </source>
</evidence>
<accession>A0ABR1SWG6</accession>
<sequence length="102" mass="10886">MSANNTWEKGIEGTFRIHKNLIKGTVPILLPEGTRVVSAESCGISAWTKTAKVSAILRDGNPKRYFLKCIVGKGARAVVNGEFQSANDIDAAYPGLVPKAIG</sequence>
<protein>
    <submittedName>
        <fullName evidence="1">Uncharacterized protein</fullName>
    </submittedName>
</protein>
<organism evidence="1 2">
    <name type="scientific">Apiospora phragmitis</name>
    <dbReference type="NCBI Taxonomy" id="2905665"/>
    <lineage>
        <taxon>Eukaryota</taxon>
        <taxon>Fungi</taxon>
        <taxon>Dikarya</taxon>
        <taxon>Ascomycota</taxon>
        <taxon>Pezizomycotina</taxon>
        <taxon>Sordariomycetes</taxon>
        <taxon>Xylariomycetidae</taxon>
        <taxon>Amphisphaeriales</taxon>
        <taxon>Apiosporaceae</taxon>
        <taxon>Apiospora</taxon>
    </lineage>
</organism>
<dbReference type="GeneID" id="92099269"/>
<dbReference type="EMBL" id="JAQQWL010000016">
    <property type="protein sequence ID" value="KAK8038030.1"/>
    <property type="molecule type" value="Genomic_DNA"/>
</dbReference>
<evidence type="ECO:0000313" key="2">
    <source>
        <dbReference type="Proteomes" id="UP001480595"/>
    </source>
</evidence>
<name>A0ABR1SWG6_9PEZI</name>
<proteinExistence type="predicted"/>
<reference evidence="1 2" key="1">
    <citation type="submission" date="2023-01" db="EMBL/GenBank/DDBJ databases">
        <title>Analysis of 21 Apiospora genomes using comparative genomics revels a genus with tremendous synthesis potential of carbohydrate active enzymes and secondary metabolites.</title>
        <authorList>
            <person name="Sorensen T."/>
        </authorList>
    </citation>
    <scope>NUCLEOTIDE SEQUENCE [LARGE SCALE GENOMIC DNA]</scope>
    <source>
        <strain evidence="1 2">CBS 135458</strain>
    </source>
</reference>
<comment type="caution">
    <text evidence="1">The sequence shown here is derived from an EMBL/GenBank/DDBJ whole genome shotgun (WGS) entry which is preliminary data.</text>
</comment>
<dbReference type="RefSeq" id="XP_066707882.1">
    <property type="nucleotide sequence ID" value="XM_066866206.1"/>
</dbReference>
<keyword evidence="2" id="KW-1185">Reference proteome</keyword>